<keyword evidence="2" id="KW-1185">Reference proteome</keyword>
<feature type="non-terminal residue" evidence="1">
    <location>
        <position position="1"/>
    </location>
</feature>
<reference evidence="1" key="1">
    <citation type="submission" date="2023-10" db="EMBL/GenBank/DDBJ databases">
        <title>Genome assembly of Pristionchus species.</title>
        <authorList>
            <person name="Yoshida K."/>
            <person name="Sommer R.J."/>
        </authorList>
    </citation>
    <scope>NUCLEOTIDE SEQUENCE</scope>
    <source>
        <strain evidence="1">RS5133</strain>
    </source>
</reference>
<evidence type="ECO:0000313" key="2">
    <source>
        <dbReference type="Proteomes" id="UP001432322"/>
    </source>
</evidence>
<dbReference type="AlphaFoldDB" id="A0AAV5WIL4"/>
<comment type="caution">
    <text evidence="1">The sequence shown here is derived from an EMBL/GenBank/DDBJ whole genome shotgun (WGS) entry which is preliminary data.</text>
</comment>
<proteinExistence type="predicted"/>
<gene>
    <name evidence="1" type="ORF">PFISCL1PPCAC_22154</name>
</gene>
<name>A0AAV5WIL4_9BILA</name>
<evidence type="ECO:0008006" key="3">
    <source>
        <dbReference type="Google" id="ProtNLM"/>
    </source>
</evidence>
<dbReference type="EMBL" id="BTSY01000005">
    <property type="protein sequence ID" value="GMT30857.1"/>
    <property type="molecule type" value="Genomic_DNA"/>
</dbReference>
<sequence>DLPSMSTFTSTASLRQQCLILSSDSENIINAHGPFLDSYNLAKWERKKSKPTETPVRVNVFEDVRIDTVLPLGTSGHAIAVSSVARDETSKQYKVYATLVHSADLAKGGYVSAALRFVICSQPLTETPCQPIVNIVPESSKLLVLTRSSLRVFELECDSEEKCTGWSEVEWLDIRDELGPKFRDSKSIRPLFISPIYPFEYALLVDARLTVLTYKQPRKNNK</sequence>
<organism evidence="1 2">
    <name type="scientific">Pristionchus fissidentatus</name>
    <dbReference type="NCBI Taxonomy" id="1538716"/>
    <lineage>
        <taxon>Eukaryota</taxon>
        <taxon>Metazoa</taxon>
        <taxon>Ecdysozoa</taxon>
        <taxon>Nematoda</taxon>
        <taxon>Chromadorea</taxon>
        <taxon>Rhabditida</taxon>
        <taxon>Rhabditina</taxon>
        <taxon>Diplogasteromorpha</taxon>
        <taxon>Diplogasteroidea</taxon>
        <taxon>Neodiplogasteridae</taxon>
        <taxon>Pristionchus</taxon>
    </lineage>
</organism>
<evidence type="ECO:0000313" key="1">
    <source>
        <dbReference type="EMBL" id="GMT30857.1"/>
    </source>
</evidence>
<dbReference type="Proteomes" id="UP001432322">
    <property type="component" value="Unassembled WGS sequence"/>
</dbReference>
<feature type="non-terminal residue" evidence="1">
    <location>
        <position position="222"/>
    </location>
</feature>
<accession>A0AAV5WIL4</accession>
<protein>
    <recommendedName>
        <fullName evidence="3">Cleavage/polyadenylation specificity factor A subunit N-terminal domain-containing protein</fullName>
    </recommendedName>
</protein>